<dbReference type="EMBL" id="KX349298">
    <property type="protein sequence ID" value="AOO13212.1"/>
    <property type="molecule type" value="Genomic_DNA"/>
</dbReference>
<protein>
    <submittedName>
        <fullName evidence="2">Neck protein</fullName>
    </submittedName>
</protein>
<dbReference type="Proteomes" id="UP000224257">
    <property type="component" value="Segment"/>
</dbReference>
<evidence type="ECO:0000313" key="6">
    <source>
        <dbReference type="EMBL" id="AOO14944.1"/>
    </source>
</evidence>
<sequence>MAYSNTPANNCIQSDYDSACRININGSEQEQVFFENLIVESIEIYGQAIYYIPRTRVTTDDVLNEIQESSFDSAYLCRAYVNNVEGWEGQGELLSKFGIRIEDKTTFVISRKKFTEKVDDNVTLAVEGRPNEGDLIWFPVTKHLFEIKFVEAERPFYQLGKGYVWEMQCELFEYSDESIDTGVADIDAVETTFANSIKLVMDPGGSGDFSVGETITGNLYTAVAAATITGDAVTSLAASNGGQYYKAALPPTVTLTGGGGTGATATATVSDAGLVTGFTVTAGGSGYTSAPTVVIQESPKDIHAEVKSWNNATRELQIINRTGTFNVAEYLKGETSGALWSPESYNTLNNTNSTYDQNSLFETLDDDIIDWTEGNPFGYTGNDSDTF</sequence>
<evidence type="ECO:0000313" key="8">
    <source>
        <dbReference type="Proteomes" id="UP000224257"/>
    </source>
</evidence>
<dbReference type="EMBL" id="KX349306">
    <property type="protein sequence ID" value="AOO14944.1"/>
    <property type="molecule type" value="Genomic_DNA"/>
</dbReference>
<reference evidence="7 8" key="1">
    <citation type="journal article" date="2016" name="Environ. Microbiol.">
        <title>Genomic diversification of marine cyanophages into stable ecotypes.</title>
        <authorList>
            <person name="Marston M.F."/>
            <person name="Martiny J.B."/>
        </authorList>
    </citation>
    <scope>NUCLEOTIDE SEQUENCE [LARGE SCALE GENOMIC DNA]</scope>
    <source>
        <strain evidence="1">LIS_02_1110</strain>
        <strain evidence="2">LIS_22_0610</strain>
        <strain evidence="3">Np_45_0711</strain>
        <strain evidence="4">RW_03_0110</strain>
        <strain evidence="5">Sn_23_0910</strain>
        <strain evidence="6">W1_23_0910</strain>
    </source>
</reference>
<evidence type="ECO:0000313" key="5">
    <source>
        <dbReference type="EMBL" id="AOO14728.1"/>
    </source>
</evidence>
<dbReference type="Proteomes" id="UP000225808">
    <property type="component" value="Segment"/>
</dbReference>
<name>A0A1D7SIA2_9CAUD</name>
<evidence type="ECO:0000313" key="1">
    <source>
        <dbReference type="EMBL" id="AOO13212.1"/>
    </source>
</evidence>
<dbReference type="Proteomes" id="UP000225271">
    <property type="component" value="Segment"/>
</dbReference>
<evidence type="ECO:0000313" key="7">
    <source>
        <dbReference type="Proteomes" id="UP000223288"/>
    </source>
</evidence>
<dbReference type="EMBL" id="KX349305">
    <property type="protein sequence ID" value="AOO14728.1"/>
    <property type="molecule type" value="Genomic_DNA"/>
</dbReference>
<accession>A0A1D7SIA2</accession>
<evidence type="ECO:0000313" key="4">
    <source>
        <dbReference type="EMBL" id="AOO14076.1"/>
    </source>
</evidence>
<evidence type="ECO:0000313" key="9">
    <source>
        <dbReference type="Proteomes" id="UP000226173"/>
    </source>
</evidence>
<dbReference type="Pfam" id="PF11649">
    <property type="entry name" value="T4_neck-protein"/>
    <property type="match status" value="1"/>
</dbReference>
<dbReference type="EMBL" id="KX349302">
    <property type="protein sequence ID" value="AOO14076.1"/>
    <property type="molecule type" value="Genomic_DNA"/>
</dbReference>
<dbReference type="Proteomes" id="UP000224953">
    <property type="component" value="Genome"/>
</dbReference>
<dbReference type="Proteomes" id="UP000223288">
    <property type="component" value="Segment"/>
</dbReference>
<evidence type="ECO:0000313" key="3">
    <source>
        <dbReference type="EMBL" id="AOO13860.1"/>
    </source>
</evidence>
<gene>
    <name evidence="1" type="ORF">LIS021110_098</name>
    <name evidence="2" type="ORF">LIS110610_098</name>
    <name evidence="3" type="ORF">Np450711_098</name>
    <name evidence="4" type="ORF">RW030110_098</name>
    <name evidence="5" type="ORF">Sn230910_098</name>
    <name evidence="6" type="ORF">W1230910_098</name>
</gene>
<dbReference type="InterPro" id="IPR021674">
    <property type="entry name" value="Phage_T4_Gp14_neck-protein"/>
</dbReference>
<organism evidence="2 9">
    <name type="scientific">Cyanophage S-RIM14</name>
    <dbReference type="NCBI Taxonomy" id="1278423"/>
    <lineage>
        <taxon>Viruses</taxon>
        <taxon>Duplodnaviria</taxon>
        <taxon>Heunggongvirae</taxon>
        <taxon>Uroviricota</taxon>
        <taxon>Caudoviricetes</taxon>
        <taxon>Pantevenvirales</taxon>
        <taxon>Kyanoviridae</taxon>
        <taxon>Ahtivirus</taxon>
        <taxon>Ahtivirus sagseatwo</taxon>
    </lineage>
</organism>
<proteinExistence type="predicted"/>
<dbReference type="EMBL" id="KX349301">
    <property type="protein sequence ID" value="AOO13860.1"/>
    <property type="molecule type" value="Genomic_DNA"/>
</dbReference>
<dbReference type="EMBL" id="KX349299">
    <property type="protein sequence ID" value="AOO13428.1"/>
    <property type="molecule type" value="Genomic_DNA"/>
</dbReference>
<dbReference type="Proteomes" id="UP000226173">
    <property type="component" value="Segment"/>
</dbReference>
<evidence type="ECO:0000313" key="2">
    <source>
        <dbReference type="EMBL" id="AOO13428.1"/>
    </source>
</evidence>